<evidence type="ECO:0000313" key="8">
    <source>
        <dbReference type="EMBL" id="PIN04261.1"/>
    </source>
</evidence>
<dbReference type="GO" id="GO:0005524">
    <property type="term" value="F:ATP binding"/>
    <property type="evidence" value="ECO:0007669"/>
    <property type="project" value="UniProtKB-KW"/>
</dbReference>
<organism evidence="8 9">
    <name type="scientific">Handroanthus impetiginosus</name>
    <dbReference type="NCBI Taxonomy" id="429701"/>
    <lineage>
        <taxon>Eukaryota</taxon>
        <taxon>Viridiplantae</taxon>
        <taxon>Streptophyta</taxon>
        <taxon>Embryophyta</taxon>
        <taxon>Tracheophyta</taxon>
        <taxon>Spermatophyta</taxon>
        <taxon>Magnoliopsida</taxon>
        <taxon>eudicotyledons</taxon>
        <taxon>Gunneridae</taxon>
        <taxon>Pentapetalae</taxon>
        <taxon>asterids</taxon>
        <taxon>lamiids</taxon>
        <taxon>Lamiales</taxon>
        <taxon>Bignoniaceae</taxon>
        <taxon>Crescentiina</taxon>
        <taxon>Tabebuia alliance</taxon>
        <taxon>Handroanthus</taxon>
    </lineage>
</organism>
<dbReference type="Proteomes" id="UP000231279">
    <property type="component" value="Unassembled WGS sequence"/>
</dbReference>
<evidence type="ECO:0000313" key="9">
    <source>
        <dbReference type="Proteomes" id="UP000231279"/>
    </source>
</evidence>
<dbReference type="OrthoDB" id="913422at2759"/>
<comment type="similarity">
    <text evidence="1">Belongs to the disease resistance NB-LRR family.</text>
</comment>
<dbReference type="EMBL" id="NKXS01005223">
    <property type="protein sequence ID" value="PIN04261.1"/>
    <property type="molecule type" value="Genomic_DNA"/>
</dbReference>
<dbReference type="GO" id="GO:0006952">
    <property type="term" value="P:defense response"/>
    <property type="evidence" value="ECO:0007669"/>
    <property type="project" value="UniProtKB-KW"/>
</dbReference>
<dbReference type="Pfam" id="PF18052">
    <property type="entry name" value="Rx_N"/>
    <property type="match status" value="1"/>
</dbReference>
<evidence type="ECO:0000256" key="5">
    <source>
        <dbReference type="ARBA" id="ARBA00022821"/>
    </source>
</evidence>
<evidence type="ECO:0000259" key="7">
    <source>
        <dbReference type="Pfam" id="PF18052"/>
    </source>
</evidence>
<keyword evidence="2" id="KW-0433">Leucine-rich repeat</keyword>
<proteinExistence type="inferred from homology"/>
<reference evidence="9" key="1">
    <citation type="journal article" date="2018" name="Gigascience">
        <title>Genome assembly of the Pink Ipe (Handroanthus impetiginosus, Bignoniaceae), a highly valued, ecologically keystone Neotropical timber forest tree.</title>
        <authorList>
            <person name="Silva-Junior O.B."/>
            <person name="Grattapaglia D."/>
            <person name="Novaes E."/>
            <person name="Collevatti R.G."/>
        </authorList>
    </citation>
    <scope>NUCLEOTIDE SEQUENCE [LARGE SCALE GENOMIC DNA]</scope>
    <source>
        <strain evidence="9">cv. UFG-1</strain>
    </source>
</reference>
<dbReference type="PANTHER" id="PTHR19338:SF73">
    <property type="entry name" value="DISEASE RESISTANCE PROTEIN RGA2-LIKE"/>
    <property type="match status" value="1"/>
</dbReference>
<dbReference type="STRING" id="429701.A0A2G9GG48"/>
<evidence type="ECO:0000256" key="1">
    <source>
        <dbReference type="ARBA" id="ARBA00008894"/>
    </source>
</evidence>
<gene>
    <name evidence="8" type="ORF">CDL12_23205</name>
</gene>
<keyword evidence="5" id="KW-0611">Plant defense</keyword>
<keyword evidence="6" id="KW-0067">ATP-binding</keyword>
<dbReference type="PANTHER" id="PTHR19338">
    <property type="entry name" value="TRANSLOCASE OF INNER MITOCHONDRIAL MEMBRANE 13 HOMOLOG"/>
    <property type="match status" value="1"/>
</dbReference>
<keyword evidence="3" id="KW-0677">Repeat</keyword>
<dbReference type="AlphaFoldDB" id="A0A2G9GG48"/>
<name>A0A2G9GG48_9LAMI</name>
<keyword evidence="9" id="KW-1185">Reference proteome</keyword>
<feature type="domain" description="Disease resistance N-terminal" evidence="7">
    <location>
        <begin position="5"/>
        <end position="91"/>
    </location>
</feature>
<accession>A0A2G9GG48</accession>
<dbReference type="CDD" id="cd14798">
    <property type="entry name" value="RX-CC_like"/>
    <property type="match status" value="1"/>
</dbReference>
<evidence type="ECO:0000256" key="6">
    <source>
        <dbReference type="ARBA" id="ARBA00022840"/>
    </source>
</evidence>
<sequence length="149" mass="17099">MADAAVEFLLNNLKDLLLYHTHLIEDAKSQIEILENDLTMFKAFLEEYSTNKRNKNKALKQLMKEIRDIVYEAEDIIDTYITQTAEDKARSVFTRIFHGPAKLLNVTKKIGDISAKVKHIYNKSRIDFATLQIGSVSCLFSRENAIMVS</sequence>
<dbReference type="InterPro" id="IPR041118">
    <property type="entry name" value="Rx_N"/>
</dbReference>
<evidence type="ECO:0000256" key="3">
    <source>
        <dbReference type="ARBA" id="ARBA00022737"/>
    </source>
</evidence>
<dbReference type="InterPro" id="IPR038005">
    <property type="entry name" value="RX-like_CC"/>
</dbReference>
<dbReference type="Gene3D" id="1.20.5.4130">
    <property type="match status" value="1"/>
</dbReference>
<comment type="caution">
    <text evidence="8">The sequence shown here is derived from an EMBL/GenBank/DDBJ whole genome shotgun (WGS) entry which is preliminary data.</text>
</comment>
<protein>
    <recommendedName>
        <fullName evidence="7">Disease resistance N-terminal domain-containing protein</fullName>
    </recommendedName>
</protein>
<keyword evidence="4" id="KW-0547">Nucleotide-binding</keyword>
<evidence type="ECO:0000256" key="4">
    <source>
        <dbReference type="ARBA" id="ARBA00022741"/>
    </source>
</evidence>
<evidence type="ECO:0000256" key="2">
    <source>
        <dbReference type="ARBA" id="ARBA00022614"/>
    </source>
</evidence>